<name>A0A0H3J278_CLOPA</name>
<dbReference type="Proteomes" id="UP000030905">
    <property type="component" value="Chromosome"/>
</dbReference>
<dbReference type="EMBL" id="CP009268">
    <property type="protein sequence ID" value="AJA50855.1"/>
    <property type="molecule type" value="Genomic_DNA"/>
</dbReference>
<reference evidence="1 4" key="1">
    <citation type="journal article" date="2015" name="Genome Announc.">
        <title>Complete Genome Sequence of the Nitrogen-Fixing and Solvent-Producing Clostridium pasteurianum DSM 525.</title>
        <authorList>
            <person name="Poehlein A."/>
            <person name="Grosse-Honebrink A."/>
            <person name="Zhang Y."/>
            <person name="Minton N.P."/>
            <person name="Daniel R."/>
        </authorList>
    </citation>
    <scope>NUCLEOTIDE SEQUENCE [LARGE SCALE GENOMIC DNA]</scope>
    <source>
        <strain evidence="1">DSM 525</strain>
        <strain evidence="4">DSM 525 / ATCC 6013</strain>
    </source>
</reference>
<evidence type="ECO:0000313" key="4">
    <source>
        <dbReference type="Proteomes" id="UP000030905"/>
    </source>
</evidence>
<proteinExistence type="predicted"/>
<evidence type="ECO:0000313" key="3">
    <source>
        <dbReference type="Proteomes" id="UP000028042"/>
    </source>
</evidence>
<dbReference type="KEGG" id="cpat:CLPA_c07670"/>
<dbReference type="EMBL" id="JPGY02000001">
    <property type="protein sequence ID" value="KRU13136.1"/>
    <property type="molecule type" value="Genomic_DNA"/>
</dbReference>
<reference evidence="2 3" key="3">
    <citation type="journal article" name="Genome Announc.">
        <title>Improved Draft Genome Sequence of Clostridium pasteurianum Strain ATCC 6013 (DSM 525) Using a Hybrid Next-Generation Sequencing Approach.</title>
        <authorList>
            <person name="Pyne M.E."/>
            <person name="Utturkar S."/>
            <person name="Brown S.D."/>
            <person name="Moo-Young M."/>
            <person name="Chung D.A."/>
            <person name="Chou C.P."/>
        </authorList>
    </citation>
    <scope>NUCLEOTIDE SEQUENCE [LARGE SCALE GENOMIC DNA]</scope>
    <source>
        <strain evidence="2 3">ATCC 6013</strain>
    </source>
</reference>
<organism evidence="1 4">
    <name type="scientific">Clostridium pasteurianum DSM 525 = ATCC 6013</name>
    <dbReference type="NCBI Taxonomy" id="1262449"/>
    <lineage>
        <taxon>Bacteria</taxon>
        <taxon>Bacillati</taxon>
        <taxon>Bacillota</taxon>
        <taxon>Clostridia</taxon>
        <taxon>Eubacteriales</taxon>
        <taxon>Clostridiaceae</taxon>
        <taxon>Clostridium</taxon>
    </lineage>
</organism>
<dbReference type="PATRIC" id="fig|1262449.3.peg.2799"/>
<dbReference type="KEGG" id="cpae:CPAST_c07670"/>
<dbReference type="GeneID" id="93072979"/>
<accession>A0A0H3J278</accession>
<protein>
    <submittedName>
        <fullName evidence="1">Uncharacterized protein</fullName>
    </submittedName>
</protein>
<reference evidence="2" key="2">
    <citation type="submission" date="2015-10" db="EMBL/GenBank/DDBJ databases">
        <title>Improved Draft Genome Sequence of Clostridium pasteurianum Strain ATCC 6013 (DSM 525) Using a Hybrid Next-Generation Sequencing Approach.</title>
        <authorList>
            <person name="Pyne M.E."/>
            <person name="Utturkar S.M."/>
            <person name="Brown S.D."/>
            <person name="Moo-Young M."/>
            <person name="Chung D.A."/>
            <person name="Chou P.C."/>
        </authorList>
    </citation>
    <scope>NUCLEOTIDE SEQUENCE</scope>
    <source>
        <strain evidence="2">ATCC 6013</strain>
    </source>
</reference>
<sequence length="114" mass="13213">MLKSNEQITFSGDVLIKALREIELILISLHKMGSYYGIMHEEGKDLDNREYEKETTRFIDEWRVTHRLAMLRSILSGKFDDTLGDDDMDDLERAMEDLKYWSAPGDKSPGKIGK</sequence>
<gene>
    <name evidence="1" type="ORF">CLPA_c07670</name>
    <name evidence="2" type="ORF">CP6013_02384</name>
</gene>
<dbReference type="RefSeq" id="WP_003446346.1">
    <property type="nucleotide sequence ID" value="NZ_ANZB01000010.1"/>
</dbReference>
<evidence type="ECO:0000313" key="1">
    <source>
        <dbReference type="EMBL" id="AJA50855.1"/>
    </source>
</evidence>
<dbReference type="eggNOG" id="ENOG50332VZ">
    <property type="taxonomic scope" value="Bacteria"/>
</dbReference>
<evidence type="ECO:0000313" key="2">
    <source>
        <dbReference type="EMBL" id="KRU13136.1"/>
    </source>
</evidence>
<dbReference type="Proteomes" id="UP000028042">
    <property type="component" value="Unassembled WGS sequence"/>
</dbReference>
<dbReference type="AlphaFoldDB" id="A0A0H3J278"/>
<keyword evidence="4" id="KW-1185">Reference proteome</keyword>